<dbReference type="AlphaFoldDB" id="A0A850QQ47"/>
<protein>
    <submittedName>
        <fullName evidence="1">Uncharacterized protein</fullName>
    </submittedName>
</protein>
<evidence type="ECO:0000313" key="2">
    <source>
        <dbReference type="Proteomes" id="UP000588051"/>
    </source>
</evidence>
<dbReference type="EMBL" id="JABXYJ010000006">
    <property type="protein sequence ID" value="NVO78514.1"/>
    <property type="molecule type" value="Genomic_DNA"/>
</dbReference>
<gene>
    <name evidence="1" type="ORF">HV832_11790</name>
</gene>
<name>A0A850QQ47_9BURK</name>
<comment type="caution">
    <text evidence="1">The sequence shown here is derived from an EMBL/GenBank/DDBJ whole genome shotgun (WGS) entry which is preliminary data.</text>
</comment>
<sequence length="49" mass="5319">MKSSHIATKRNALQGIGNEIALLDDYQGKTGIAYYTEAAGVPRLTVLIR</sequence>
<evidence type="ECO:0000313" key="1">
    <source>
        <dbReference type="EMBL" id="NVO78514.1"/>
    </source>
</evidence>
<proteinExistence type="predicted"/>
<dbReference type="RefSeq" id="WP_176804045.1">
    <property type="nucleotide sequence ID" value="NZ_JABXYJ010000006.1"/>
</dbReference>
<organism evidence="1 2">
    <name type="scientific">Undibacterium oligocarboniphilum</name>
    <dbReference type="NCBI Taxonomy" id="666702"/>
    <lineage>
        <taxon>Bacteria</taxon>
        <taxon>Pseudomonadati</taxon>
        <taxon>Pseudomonadota</taxon>
        <taxon>Betaproteobacteria</taxon>
        <taxon>Burkholderiales</taxon>
        <taxon>Oxalobacteraceae</taxon>
        <taxon>Undibacterium</taxon>
    </lineage>
</organism>
<dbReference type="Proteomes" id="UP000588051">
    <property type="component" value="Unassembled WGS sequence"/>
</dbReference>
<accession>A0A850QQ47</accession>
<keyword evidence="2" id="KW-1185">Reference proteome</keyword>
<reference evidence="1 2" key="1">
    <citation type="submission" date="2020-06" db="EMBL/GenBank/DDBJ databases">
        <authorList>
            <person name="Qiu C."/>
            <person name="Liu Z."/>
        </authorList>
    </citation>
    <scope>NUCLEOTIDE SEQUENCE [LARGE SCALE GENOMIC DNA]</scope>
    <source>
        <strain evidence="1 2">EM 1</strain>
    </source>
</reference>